<keyword evidence="1" id="KW-0472">Membrane</keyword>
<dbReference type="AlphaFoldDB" id="A0A5B8IUX5"/>
<dbReference type="GO" id="GO:0006508">
    <property type="term" value="P:proteolysis"/>
    <property type="evidence" value="ECO:0007669"/>
    <property type="project" value="UniProtKB-KW"/>
</dbReference>
<keyword evidence="4" id="KW-1185">Reference proteome</keyword>
<dbReference type="Pfam" id="PF02517">
    <property type="entry name" value="Rce1-like"/>
    <property type="match status" value="1"/>
</dbReference>
<dbReference type="PANTHER" id="PTHR36435:SF1">
    <property type="entry name" value="CAAX AMINO TERMINAL PROTEASE FAMILY PROTEIN"/>
    <property type="match status" value="1"/>
</dbReference>
<evidence type="ECO:0000259" key="2">
    <source>
        <dbReference type="Pfam" id="PF02517"/>
    </source>
</evidence>
<feature type="transmembrane region" description="Helical" evidence="1">
    <location>
        <begin position="27"/>
        <end position="52"/>
    </location>
</feature>
<protein>
    <submittedName>
        <fullName evidence="3">CPBP family intramembrane metalloprotease</fullName>
    </submittedName>
</protein>
<keyword evidence="3" id="KW-0378">Hydrolase</keyword>
<feature type="transmembrane region" description="Helical" evidence="1">
    <location>
        <begin position="237"/>
        <end position="260"/>
    </location>
</feature>
<feature type="transmembrane region" description="Helical" evidence="1">
    <location>
        <begin position="113"/>
        <end position="132"/>
    </location>
</feature>
<evidence type="ECO:0000256" key="1">
    <source>
        <dbReference type="SAM" id="Phobius"/>
    </source>
</evidence>
<dbReference type="OrthoDB" id="7171777at2"/>
<feature type="transmembrane region" description="Helical" evidence="1">
    <location>
        <begin position="179"/>
        <end position="196"/>
    </location>
</feature>
<dbReference type="RefSeq" id="WP_146365298.1">
    <property type="nucleotide sequence ID" value="NZ_CP042261.1"/>
</dbReference>
<feature type="domain" description="CAAX prenyl protease 2/Lysostaphin resistance protein A-like" evidence="2">
    <location>
        <begin position="148"/>
        <end position="244"/>
    </location>
</feature>
<keyword evidence="3" id="KW-0645">Protease</keyword>
<keyword evidence="1" id="KW-1133">Transmembrane helix</keyword>
<dbReference type="EMBL" id="CP042261">
    <property type="protein sequence ID" value="QDY69922.1"/>
    <property type="molecule type" value="Genomic_DNA"/>
</dbReference>
<dbReference type="GO" id="GO:0004175">
    <property type="term" value="F:endopeptidase activity"/>
    <property type="evidence" value="ECO:0007669"/>
    <property type="project" value="UniProtKB-ARBA"/>
</dbReference>
<gene>
    <name evidence="3" type="ORF">FPZ52_10030</name>
</gene>
<dbReference type="GO" id="GO:0080120">
    <property type="term" value="P:CAAX-box protein maturation"/>
    <property type="evidence" value="ECO:0007669"/>
    <property type="project" value="UniProtKB-ARBA"/>
</dbReference>
<keyword evidence="1" id="KW-0812">Transmembrane</keyword>
<dbReference type="PANTHER" id="PTHR36435">
    <property type="entry name" value="SLR1288 PROTEIN"/>
    <property type="match status" value="1"/>
</dbReference>
<dbReference type="InterPro" id="IPR052710">
    <property type="entry name" value="CAAX_protease"/>
</dbReference>
<accession>A0A5B8IUX5</accession>
<dbReference type="GO" id="GO:0008237">
    <property type="term" value="F:metallopeptidase activity"/>
    <property type="evidence" value="ECO:0007669"/>
    <property type="project" value="UniProtKB-KW"/>
</dbReference>
<dbReference type="InterPro" id="IPR003675">
    <property type="entry name" value="Rce1/LyrA-like_dom"/>
</dbReference>
<evidence type="ECO:0000313" key="4">
    <source>
        <dbReference type="Proteomes" id="UP000318483"/>
    </source>
</evidence>
<reference evidence="3 4" key="1">
    <citation type="submission" date="2019-07" db="EMBL/GenBank/DDBJ databases">
        <title>Litoreibacter alkalisoli sp. nov., isolated from saline-alkaline soil.</title>
        <authorList>
            <person name="Wang S."/>
            <person name="Xu L."/>
            <person name="Xing Y.-T."/>
            <person name="Sun J.-Q."/>
        </authorList>
    </citation>
    <scope>NUCLEOTIDE SEQUENCE [LARGE SCALE GENOMIC DNA]</scope>
    <source>
        <strain evidence="3 4">LN3S51</strain>
    </source>
</reference>
<feature type="transmembrane region" description="Helical" evidence="1">
    <location>
        <begin position="72"/>
        <end position="92"/>
    </location>
</feature>
<evidence type="ECO:0000313" key="3">
    <source>
        <dbReference type="EMBL" id="QDY69922.1"/>
    </source>
</evidence>
<feature type="transmembrane region" description="Helical" evidence="1">
    <location>
        <begin position="138"/>
        <end position="158"/>
    </location>
</feature>
<keyword evidence="3" id="KW-0482">Metalloprotease</keyword>
<name>A0A5B8IUX5_9RHOB</name>
<organism evidence="3 4">
    <name type="scientific">Qingshengfaniella alkalisoli</name>
    <dbReference type="NCBI Taxonomy" id="2599296"/>
    <lineage>
        <taxon>Bacteria</taxon>
        <taxon>Pseudomonadati</taxon>
        <taxon>Pseudomonadota</taxon>
        <taxon>Alphaproteobacteria</taxon>
        <taxon>Rhodobacterales</taxon>
        <taxon>Paracoccaceae</taxon>
        <taxon>Qingshengfaniella</taxon>
    </lineage>
</organism>
<dbReference type="Proteomes" id="UP000318483">
    <property type="component" value="Chromosome"/>
</dbReference>
<feature type="transmembrane region" description="Helical" evidence="1">
    <location>
        <begin position="208"/>
        <end position="225"/>
    </location>
</feature>
<feature type="transmembrane region" description="Helical" evidence="1">
    <location>
        <begin position="272"/>
        <end position="291"/>
    </location>
</feature>
<proteinExistence type="predicted"/>
<dbReference type="KEGG" id="lit:FPZ52_10030"/>
<sequence>MIASLTSRRMMPHWPEAARARPAIWRVLLGLALIATCYAGLNSGALLLYGAVLGRDASMELLQQVATAETPAATLILLVTFGPLAIGAILAAKLLHRRGANSLTGQMWPDLRTALAVTTIIYLPFVILGALFMQDTSAMLPVGVWLGVMPIALLAIGLQTFAEELTFRGYLQQQLGARWAFRFAWMVVPSILFGALHYDRTTFGDSALYGVFAATVFGFLAADLTERSGSLGAAWGFHFANNAFALLIIATDGTITGLALRITEHRASEITLSPLLAVADLLPPLIVWIILRRILSR</sequence>